<dbReference type="RefSeq" id="WP_110312311.1">
    <property type="nucleotide sequence ID" value="NZ_QICL01000035.1"/>
</dbReference>
<gene>
    <name evidence="2" type="ORF">CLV62_13535</name>
</gene>
<evidence type="ECO:0000313" key="2">
    <source>
        <dbReference type="EMBL" id="PXV59463.1"/>
    </source>
</evidence>
<dbReference type="Proteomes" id="UP000247973">
    <property type="component" value="Unassembled WGS sequence"/>
</dbReference>
<keyword evidence="1" id="KW-1133">Transmembrane helix</keyword>
<protein>
    <submittedName>
        <fullName evidence="2">Uncharacterized protein</fullName>
    </submittedName>
</protein>
<evidence type="ECO:0000313" key="3">
    <source>
        <dbReference type="Proteomes" id="UP000247973"/>
    </source>
</evidence>
<accession>A0A2V3PIR8</accession>
<dbReference type="AlphaFoldDB" id="A0A2V3PIR8"/>
<keyword evidence="3" id="KW-1185">Reference proteome</keyword>
<organism evidence="2 3">
    <name type="scientific">Dysgonomonas alginatilytica</name>
    <dbReference type="NCBI Taxonomy" id="1605892"/>
    <lineage>
        <taxon>Bacteria</taxon>
        <taxon>Pseudomonadati</taxon>
        <taxon>Bacteroidota</taxon>
        <taxon>Bacteroidia</taxon>
        <taxon>Bacteroidales</taxon>
        <taxon>Dysgonomonadaceae</taxon>
        <taxon>Dysgonomonas</taxon>
    </lineage>
</organism>
<proteinExistence type="predicted"/>
<evidence type="ECO:0000256" key="1">
    <source>
        <dbReference type="SAM" id="Phobius"/>
    </source>
</evidence>
<comment type="caution">
    <text evidence="2">The sequence shown here is derived from an EMBL/GenBank/DDBJ whole genome shotgun (WGS) entry which is preliminary data.</text>
</comment>
<sequence>MNDAMITAIFTLLGVIIGGIISTVVSFYTTKKIIKAELKKQRIILLSQKKEKLENELIKIYVNDSEYTNENNIRKSFNILSMNSHYFDQYSFSLIKNEYWDLLYIMSNDNIEKAMNGDYSAVLPNDESFIIQCAEFINKNRNIFSVEIINTTKEINKSLTV</sequence>
<reference evidence="2 3" key="1">
    <citation type="submission" date="2018-03" db="EMBL/GenBank/DDBJ databases">
        <title>Genomic Encyclopedia of Archaeal and Bacterial Type Strains, Phase II (KMG-II): from individual species to whole genera.</title>
        <authorList>
            <person name="Goeker M."/>
        </authorList>
    </citation>
    <scope>NUCLEOTIDE SEQUENCE [LARGE SCALE GENOMIC DNA]</scope>
    <source>
        <strain evidence="2 3">DSM 100214</strain>
    </source>
</reference>
<feature type="transmembrane region" description="Helical" evidence="1">
    <location>
        <begin position="6"/>
        <end position="30"/>
    </location>
</feature>
<keyword evidence="1" id="KW-0472">Membrane</keyword>
<keyword evidence="1" id="KW-0812">Transmembrane</keyword>
<dbReference type="EMBL" id="QICL01000035">
    <property type="protein sequence ID" value="PXV59463.1"/>
    <property type="molecule type" value="Genomic_DNA"/>
</dbReference>
<name>A0A2V3PIR8_9BACT</name>